<proteinExistence type="predicted"/>
<reference evidence="2" key="1">
    <citation type="submission" date="2022-11" db="UniProtKB">
        <authorList>
            <consortium name="WormBaseParasite"/>
        </authorList>
    </citation>
    <scope>IDENTIFICATION</scope>
</reference>
<dbReference type="Proteomes" id="UP000887580">
    <property type="component" value="Unplaced"/>
</dbReference>
<sequence length="132" mass="15170">MFHFLFFILFVYFSVALNAQNCSSDQIIAVKTCYLTYLKGYGFDVIPIYNYYDNAEDKYRVRGWNGEVYICNAGTKLIQCIGLNNDGCVNVDTMKQISGLTDDSPIQYVIDYRSMKYKCFGQGFTGNKKVME</sequence>
<evidence type="ECO:0000313" key="1">
    <source>
        <dbReference type="Proteomes" id="UP000887580"/>
    </source>
</evidence>
<protein>
    <submittedName>
        <fullName evidence="2">Uncharacterized protein</fullName>
    </submittedName>
</protein>
<accession>A0AC35GXP7</accession>
<name>A0AC35GXP7_9BILA</name>
<organism evidence="1 2">
    <name type="scientific">Panagrolaimus sp. PS1159</name>
    <dbReference type="NCBI Taxonomy" id="55785"/>
    <lineage>
        <taxon>Eukaryota</taxon>
        <taxon>Metazoa</taxon>
        <taxon>Ecdysozoa</taxon>
        <taxon>Nematoda</taxon>
        <taxon>Chromadorea</taxon>
        <taxon>Rhabditida</taxon>
        <taxon>Tylenchina</taxon>
        <taxon>Panagrolaimomorpha</taxon>
        <taxon>Panagrolaimoidea</taxon>
        <taxon>Panagrolaimidae</taxon>
        <taxon>Panagrolaimus</taxon>
    </lineage>
</organism>
<dbReference type="WBParaSite" id="PS1159_v2.g955.t1">
    <property type="protein sequence ID" value="PS1159_v2.g955.t1"/>
    <property type="gene ID" value="PS1159_v2.g955"/>
</dbReference>
<evidence type="ECO:0000313" key="2">
    <source>
        <dbReference type="WBParaSite" id="PS1159_v2.g955.t1"/>
    </source>
</evidence>